<evidence type="ECO:0000313" key="8">
    <source>
        <dbReference type="RefSeq" id="XP_005101811.1"/>
    </source>
</evidence>
<accession>A0ABM0JUI5</accession>
<feature type="compositionally biased region" description="Polar residues" evidence="5">
    <location>
        <begin position="181"/>
        <end position="198"/>
    </location>
</feature>
<evidence type="ECO:0000256" key="6">
    <source>
        <dbReference type="SAM" id="Phobius"/>
    </source>
</evidence>
<evidence type="ECO:0000256" key="5">
    <source>
        <dbReference type="SAM" id="MobiDB-lite"/>
    </source>
</evidence>
<dbReference type="PANTHER" id="PTHR11040:SF140">
    <property type="entry name" value="ZRT (ZRT), IRT- (IRT-) LIKE PROTEIN TRANSPORTER"/>
    <property type="match status" value="1"/>
</dbReference>
<dbReference type="Proteomes" id="UP000694888">
    <property type="component" value="Unplaced"/>
</dbReference>
<dbReference type="InterPro" id="IPR003689">
    <property type="entry name" value="ZIP"/>
</dbReference>
<dbReference type="Pfam" id="PF02535">
    <property type="entry name" value="Zip"/>
    <property type="match status" value="1"/>
</dbReference>
<keyword evidence="3 6" id="KW-1133">Transmembrane helix</keyword>
<dbReference type="RefSeq" id="XP_005101811.1">
    <property type="nucleotide sequence ID" value="XM_005101754.1"/>
</dbReference>
<organism evidence="7 8">
    <name type="scientific">Aplysia californica</name>
    <name type="common">California sea hare</name>
    <dbReference type="NCBI Taxonomy" id="6500"/>
    <lineage>
        <taxon>Eukaryota</taxon>
        <taxon>Metazoa</taxon>
        <taxon>Spiralia</taxon>
        <taxon>Lophotrochozoa</taxon>
        <taxon>Mollusca</taxon>
        <taxon>Gastropoda</taxon>
        <taxon>Heterobranchia</taxon>
        <taxon>Euthyneura</taxon>
        <taxon>Tectipleura</taxon>
        <taxon>Aplysiida</taxon>
        <taxon>Aplysioidea</taxon>
        <taxon>Aplysiidae</taxon>
        <taxon>Aplysia</taxon>
    </lineage>
</organism>
<proteinExistence type="predicted"/>
<feature type="transmembrane region" description="Helical" evidence="6">
    <location>
        <begin position="228"/>
        <end position="248"/>
    </location>
</feature>
<evidence type="ECO:0000256" key="2">
    <source>
        <dbReference type="ARBA" id="ARBA00022692"/>
    </source>
</evidence>
<comment type="subcellular location">
    <subcellularLocation>
        <location evidence="1">Membrane</location>
        <topology evidence="1">Multi-pass membrane protein</topology>
    </subcellularLocation>
</comment>
<keyword evidence="4 6" id="KW-0472">Membrane</keyword>
<feature type="transmembrane region" description="Helical" evidence="6">
    <location>
        <begin position="88"/>
        <end position="105"/>
    </location>
</feature>
<feature type="region of interest" description="Disordered" evidence="5">
    <location>
        <begin position="163"/>
        <end position="208"/>
    </location>
</feature>
<reference evidence="8" key="1">
    <citation type="submission" date="2025-08" db="UniProtKB">
        <authorList>
            <consortium name="RefSeq"/>
        </authorList>
    </citation>
    <scope>IDENTIFICATION</scope>
</reference>
<feature type="transmembrane region" description="Helical" evidence="6">
    <location>
        <begin position="50"/>
        <end position="68"/>
    </location>
</feature>
<feature type="transmembrane region" description="Helical" evidence="6">
    <location>
        <begin position="6"/>
        <end position="29"/>
    </location>
</feature>
<name>A0ABM0JUI5_APLCA</name>
<evidence type="ECO:0000256" key="4">
    <source>
        <dbReference type="ARBA" id="ARBA00023136"/>
    </source>
</evidence>
<evidence type="ECO:0000256" key="1">
    <source>
        <dbReference type="ARBA" id="ARBA00004141"/>
    </source>
</evidence>
<keyword evidence="2 6" id="KW-0812">Transmembrane</keyword>
<dbReference type="GeneID" id="101858641"/>
<protein>
    <submittedName>
        <fullName evidence="8">Zinc transporter ZIP3</fullName>
    </submittedName>
</protein>
<sequence>MDDNSIKGICLSLFFLDTMFFGCLPYLLVGKSGSAVSPRSARIRTTITSYLNCFAGGVFLGACLLHLMVEGRETLDEYFALANKDVDFPVYECVAAAGFFLIALIEQLAHKCLEHADTDLHQDVSIIENQGGIQLSQLSATNGGHVNTLSYISTESDNIILNNNGAENGSAADRQGVRDGTQVNPLKTESDANSTSRGPQAVHVPTSFNDDLEKKNMFKMMEVRPMRAFLLLGAFSFHTVFDGLAVGLQQDSSNIWQAMSGVIAPDPTRPDPIPPATGTPV</sequence>
<evidence type="ECO:0000256" key="3">
    <source>
        <dbReference type="ARBA" id="ARBA00022989"/>
    </source>
</evidence>
<evidence type="ECO:0000313" key="7">
    <source>
        <dbReference type="Proteomes" id="UP000694888"/>
    </source>
</evidence>
<keyword evidence="7" id="KW-1185">Reference proteome</keyword>
<dbReference type="PANTHER" id="PTHR11040">
    <property type="entry name" value="ZINC/IRON TRANSPORTER"/>
    <property type="match status" value="1"/>
</dbReference>
<gene>
    <name evidence="8" type="primary">LOC101858641</name>
</gene>